<organism evidence="1 2">
    <name type="scientific">Rhodoblastus sphagnicola</name>
    <dbReference type="NCBI Taxonomy" id="333368"/>
    <lineage>
        <taxon>Bacteria</taxon>
        <taxon>Pseudomonadati</taxon>
        <taxon>Pseudomonadota</taxon>
        <taxon>Alphaproteobacteria</taxon>
        <taxon>Hyphomicrobiales</taxon>
        <taxon>Rhodoblastaceae</taxon>
        <taxon>Rhodoblastus</taxon>
    </lineage>
</organism>
<accession>A0A2S6N1V6</accession>
<reference evidence="1 2" key="1">
    <citation type="journal article" date="2018" name="Arch. Microbiol.">
        <title>New insights into the metabolic potential of the phototrophic purple bacterium Rhodopila globiformis DSM 161(T) from its draft genome sequence and evidence for a vanadium-dependent nitrogenase.</title>
        <authorList>
            <person name="Imhoff J.F."/>
            <person name="Rahn T."/>
            <person name="Kunzel S."/>
            <person name="Neulinger S.C."/>
        </authorList>
    </citation>
    <scope>NUCLEOTIDE SEQUENCE [LARGE SCALE GENOMIC DNA]</scope>
    <source>
        <strain evidence="1 2">DSM 16996</strain>
    </source>
</reference>
<dbReference type="Proteomes" id="UP000239089">
    <property type="component" value="Unassembled WGS sequence"/>
</dbReference>
<protein>
    <submittedName>
        <fullName evidence="1">Uncharacterized protein</fullName>
    </submittedName>
</protein>
<keyword evidence="2" id="KW-1185">Reference proteome</keyword>
<evidence type="ECO:0000313" key="1">
    <source>
        <dbReference type="EMBL" id="PPQ28607.1"/>
    </source>
</evidence>
<dbReference type="AlphaFoldDB" id="A0A2S6N1V6"/>
<proteinExistence type="predicted"/>
<comment type="caution">
    <text evidence="1">The sequence shown here is derived from an EMBL/GenBank/DDBJ whole genome shotgun (WGS) entry which is preliminary data.</text>
</comment>
<name>A0A2S6N1V6_9HYPH</name>
<evidence type="ECO:0000313" key="2">
    <source>
        <dbReference type="Proteomes" id="UP000239089"/>
    </source>
</evidence>
<sequence length="74" mass="7855">MCATRGVNGLVLAHGISMNHRQTRDPTAGDAPSTTRASSVLELAETREHFAPPEATRQIASWVNEGGAGGEVRR</sequence>
<gene>
    <name evidence="1" type="ORF">CCR94_17345</name>
</gene>
<dbReference type="EMBL" id="NHSJ01000106">
    <property type="protein sequence ID" value="PPQ28607.1"/>
    <property type="molecule type" value="Genomic_DNA"/>
</dbReference>